<protein>
    <submittedName>
        <fullName evidence="1">Uncharacterized protein</fullName>
    </submittedName>
</protein>
<dbReference type="OrthoDB" id="2691803at2759"/>
<gene>
    <name evidence="1" type="ORF">FIBSPDRAFT_902445</name>
</gene>
<name>A0A167X8A3_9AGAM</name>
<proteinExistence type="predicted"/>
<organism evidence="1">
    <name type="scientific">Athelia psychrophila</name>
    <dbReference type="NCBI Taxonomy" id="1759441"/>
    <lineage>
        <taxon>Eukaryota</taxon>
        <taxon>Fungi</taxon>
        <taxon>Dikarya</taxon>
        <taxon>Basidiomycota</taxon>
        <taxon>Agaricomycotina</taxon>
        <taxon>Agaricomycetes</taxon>
        <taxon>Agaricomycetidae</taxon>
        <taxon>Atheliales</taxon>
        <taxon>Atheliaceae</taxon>
        <taxon>Athelia</taxon>
    </lineage>
</organism>
<evidence type="ECO:0000313" key="1">
    <source>
        <dbReference type="EMBL" id="KZP06932.1"/>
    </source>
</evidence>
<reference evidence="1" key="1">
    <citation type="journal article" date="2016" name="Mol. Biol. Evol.">
        <title>Comparative Genomics of Early-Diverging Mushroom-Forming Fungi Provides Insights into the Origins of Lignocellulose Decay Capabilities.</title>
        <authorList>
            <person name="Nagy L.G."/>
            <person name="Riley R."/>
            <person name="Tritt A."/>
            <person name="Adam C."/>
            <person name="Daum C."/>
            <person name="Floudas D."/>
            <person name="Sun H."/>
            <person name="Yadav J.S."/>
            <person name="Pangilinan J."/>
            <person name="Larsson K.H."/>
            <person name="Matsuura K."/>
            <person name="Barry K."/>
            <person name="Labutti K."/>
            <person name="Kuo R."/>
            <person name="Ohm R.A."/>
            <person name="Bhattacharya S.S."/>
            <person name="Shirouzu T."/>
            <person name="Yoshinaga Y."/>
            <person name="Martin F.M."/>
            <person name="Grigoriev I.V."/>
            <person name="Hibbett D.S."/>
        </authorList>
    </citation>
    <scope>NUCLEOTIDE SEQUENCE [LARGE SCALE GENOMIC DNA]</scope>
    <source>
        <strain evidence="1">CBS 109695</strain>
    </source>
</reference>
<dbReference type="AlphaFoldDB" id="A0A167X8A3"/>
<accession>A0A167X8A3</accession>
<sequence>MNWSFYEINEFLRGVFPYVFTCADGLVQGAAGKVAARRAKPAWVLLSHERGKLHPVPGVSHPTGNDLDRFKGRTSAGKTDCHIYIATVKQIPDDVYASWDRSKPINATSDMDISHGSDSDNQVNLEPSDHNNVAAASTGVSITTLQVTMRSETMIETPDEPRHSKKAKFEHTAAIEESLPTFTVPDFETPASSDSETGSDNMACPPLCPPMLSQRQCINTTESCITPPCPFILFTVDEVRMWGRVQGQDGDGNLFVNPWSSEYTIKTLDLNL</sequence>
<dbReference type="EMBL" id="KV417768">
    <property type="protein sequence ID" value="KZP06932.1"/>
    <property type="molecule type" value="Genomic_DNA"/>
</dbReference>